<evidence type="ECO:0000256" key="1">
    <source>
        <dbReference type="ARBA" id="ARBA00038310"/>
    </source>
</evidence>
<dbReference type="GO" id="GO:0016787">
    <property type="term" value="F:hydrolase activity"/>
    <property type="evidence" value="ECO:0007669"/>
    <property type="project" value="UniProtKB-KW"/>
</dbReference>
<evidence type="ECO:0000313" key="4">
    <source>
        <dbReference type="Proteomes" id="UP000033572"/>
    </source>
</evidence>
<keyword evidence="4" id="KW-1185">Reference proteome</keyword>
<protein>
    <submittedName>
        <fullName evidence="3">Amidohydrolase</fullName>
    </submittedName>
</protein>
<dbReference type="InterPro" id="IPR006680">
    <property type="entry name" value="Amidohydro-rel"/>
</dbReference>
<dbReference type="SUPFAM" id="SSF51556">
    <property type="entry name" value="Metallo-dependent hydrolases"/>
    <property type="match status" value="1"/>
</dbReference>
<dbReference type="Proteomes" id="UP000033572">
    <property type="component" value="Unassembled WGS sequence"/>
</dbReference>
<comment type="caution">
    <text evidence="3">The sequence shown here is derived from an EMBL/GenBank/DDBJ whole genome shotgun (WGS) entry which is preliminary data.</text>
</comment>
<dbReference type="GeneID" id="94445715"/>
<dbReference type="PATRIC" id="fig|104336.4.peg.103"/>
<dbReference type="PANTHER" id="PTHR43569:SF2">
    <property type="entry name" value="AMIDOHYDROLASE-RELATED DOMAIN-CONTAINING PROTEIN"/>
    <property type="match status" value="1"/>
</dbReference>
<proteinExistence type="inferred from homology"/>
<sequence length="326" mass="35834">MRVLDSHLHLWDPELLHYTWLDGPLAWLFGATEIEHARIPRATTERAVFVQAETVEDDFLDEVRWVASLAQRVGVVGIVAGARLDRGTDTTAHLEGLAGEPLVVGVRHNLQGEPDGLAVSAAFVTGAREVAARGWSFDACARASQLPEIARLAAAVPELRMVLDHLGKPTVGTADVPVAPTMEWVRDLDDLARHPNVWCKLSGLPAEAGGDWSPEQLAPFLDAAADAFGVERLMWGSDWPVSVIGPAEADDPYANDDGSPMYQPTARSRWAETVIAWAERRGHDVDAILWRNAEEFYRIGARPTPADAREERPRRGLLGWLRGERT</sequence>
<dbReference type="RefSeq" id="WP_045252561.1">
    <property type="nucleotide sequence ID" value="NZ_CP031425.1"/>
</dbReference>
<name>A0A0F0L364_9MICO</name>
<dbReference type="Pfam" id="PF04909">
    <property type="entry name" value="Amidohydro_2"/>
    <property type="match status" value="1"/>
</dbReference>
<dbReference type="EMBL" id="JYIU01000015">
    <property type="protein sequence ID" value="KJL27139.1"/>
    <property type="molecule type" value="Genomic_DNA"/>
</dbReference>
<keyword evidence="3" id="KW-0378">Hydrolase</keyword>
<feature type="domain" description="Amidohydrolase-related" evidence="2">
    <location>
        <begin position="5"/>
        <end position="299"/>
    </location>
</feature>
<evidence type="ECO:0000259" key="2">
    <source>
        <dbReference type="Pfam" id="PF04909"/>
    </source>
</evidence>
<gene>
    <name evidence="3" type="ORF">RN50_00101</name>
</gene>
<evidence type="ECO:0000313" key="3">
    <source>
        <dbReference type="EMBL" id="KJL27139.1"/>
    </source>
</evidence>
<accession>A0A0F0L364</accession>
<dbReference type="KEGG" id="mfol:DXT68_15055"/>
<comment type="similarity">
    <text evidence="1">Belongs to the metallo-dependent hydrolases superfamily.</text>
</comment>
<reference evidence="3 4" key="1">
    <citation type="submission" date="2015-02" db="EMBL/GenBank/DDBJ databases">
        <title>Draft genome sequences of ten Microbacterium spp. with emphasis on heavy metal contaminated environments.</title>
        <authorList>
            <person name="Corretto E."/>
        </authorList>
    </citation>
    <scope>NUCLEOTIDE SEQUENCE [LARGE SCALE GENOMIC DNA]</scope>
    <source>
        <strain evidence="3 4">DSM 12966</strain>
    </source>
</reference>
<dbReference type="Gene3D" id="3.20.20.140">
    <property type="entry name" value="Metal-dependent hydrolases"/>
    <property type="match status" value="1"/>
</dbReference>
<dbReference type="InterPro" id="IPR052350">
    <property type="entry name" value="Metallo-dep_Lactonases"/>
</dbReference>
<dbReference type="PANTHER" id="PTHR43569">
    <property type="entry name" value="AMIDOHYDROLASE"/>
    <property type="match status" value="1"/>
</dbReference>
<organism evidence="3 4">
    <name type="scientific">Microbacterium foliorum</name>
    <dbReference type="NCBI Taxonomy" id="104336"/>
    <lineage>
        <taxon>Bacteria</taxon>
        <taxon>Bacillati</taxon>
        <taxon>Actinomycetota</taxon>
        <taxon>Actinomycetes</taxon>
        <taxon>Micrococcales</taxon>
        <taxon>Microbacteriaceae</taxon>
        <taxon>Microbacterium</taxon>
    </lineage>
</organism>
<dbReference type="InterPro" id="IPR032466">
    <property type="entry name" value="Metal_Hydrolase"/>
</dbReference>
<dbReference type="AlphaFoldDB" id="A0A0F0L364"/>